<dbReference type="GO" id="GO:0008270">
    <property type="term" value="F:zinc ion binding"/>
    <property type="evidence" value="ECO:0007669"/>
    <property type="project" value="UniProtKB-KW"/>
</dbReference>
<dbReference type="Proteomes" id="UP000479691">
    <property type="component" value="Unassembled WGS sequence"/>
</dbReference>
<organism evidence="4 5">
    <name type="scientific">Orbilia oligospora</name>
    <name type="common">Nematode-trapping fungus</name>
    <name type="synonym">Arthrobotrys oligospora</name>
    <dbReference type="NCBI Taxonomy" id="2813651"/>
    <lineage>
        <taxon>Eukaryota</taxon>
        <taxon>Fungi</taxon>
        <taxon>Dikarya</taxon>
        <taxon>Ascomycota</taxon>
        <taxon>Pezizomycotina</taxon>
        <taxon>Orbiliomycetes</taxon>
        <taxon>Orbiliales</taxon>
        <taxon>Orbiliaceae</taxon>
        <taxon>Orbilia</taxon>
    </lineage>
</organism>
<feature type="domain" description="C2H2-type" evidence="3">
    <location>
        <begin position="100"/>
        <end position="123"/>
    </location>
</feature>
<gene>
    <name evidence="4" type="ORF">TWF788_001093</name>
</gene>
<dbReference type="SUPFAM" id="SSF57667">
    <property type="entry name" value="beta-beta-alpha zinc fingers"/>
    <property type="match status" value="1"/>
</dbReference>
<dbReference type="InterPro" id="IPR013087">
    <property type="entry name" value="Znf_C2H2_type"/>
</dbReference>
<sequence>MSQPLGLDPNDSDANGLGDTASHGEMDLFFDEAFDAAGADSQDSGEHKDGGQTITIMTNERNLKIILAFTTDSFLEFFSAPGNSTPLKKPKPKRNNPKIHACSQCTTSFSSLRSLGDHLKIAHKMKGFKCDSCEIRVTRYDNLTSHRKTCSGLLSHVNDAGVAPAVSSPKRRSKRRVCMRDIDLHPEPIRPLPKPTSYNSSVGQRLIEPSEGEIGGVALGSSKPYPDISQSPNLGLNIDAARVASDPGLEIQRLRTQLATALSNVEMTQLEVLHWKKHYFELWRRSGGDFPGPNNHINVINPQGFFS</sequence>
<dbReference type="Gene3D" id="3.30.160.60">
    <property type="entry name" value="Classic Zinc Finger"/>
    <property type="match status" value="1"/>
</dbReference>
<dbReference type="InterPro" id="IPR036236">
    <property type="entry name" value="Znf_C2H2_sf"/>
</dbReference>
<dbReference type="Pfam" id="PF13912">
    <property type="entry name" value="zf-C2H2_6"/>
    <property type="match status" value="1"/>
</dbReference>
<proteinExistence type="predicted"/>
<evidence type="ECO:0000313" key="4">
    <source>
        <dbReference type="EMBL" id="KAF3164760.1"/>
    </source>
</evidence>
<dbReference type="PROSITE" id="PS00028">
    <property type="entry name" value="ZINC_FINGER_C2H2_1"/>
    <property type="match status" value="1"/>
</dbReference>
<feature type="region of interest" description="Disordered" evidence="2">
    <location>
        <begin position="1"/>
        <end position="21"/>
    </location>
</feature>
<evidence type="ECO:0000313" key="5">
    <source>
        <dbReference type="Proteomes" id="UP000479691"/>
    </source>
</evidence>
<keyword evidence="1" id="KW-0863">Zinc-finger</keyword>
<accession>A0A7C8P9P1</accession>
<reference evidence="4 5" key="1">
    <citation type="submission" date="2019-06" db="EMBL/GenBank/DDBJ databases">
        <authorList>
            <person name="Palmer J.M."/>
        </authorList>
    </citation>
    <scope>NUCLEOTIDE SEQUENCE [LARGE SCALE GENOMIC DNA]</scope>
    <source>
        <strain evidence="4 5">TWF788</strain>
    </source>
</reference>
<evidence type="ECO:0000256" key="2">
    <source>
        <dbReference type="SAM" id="MobiDB-lite"/>
    </source>
</evidence>
<evidence type="ECO:0000256" key="1">
    <source>
        <dbReference type="PROSITE-ProRule" id="PRU00042"/>
    </source>
</evidence>
<keyword evidence="1" id="KW-0862">Zinc</keyword>
<evidence type="ECO:0000259" key="3">
    <source>
        <dbReference type="PROSITE" id="PS50157"/>
    </source>
</evidence>
<dbReference type="EMBL" id="JAABOE010000111">
    <property type="protein sequence ID" value="KAF3164760.1"/>
    <property type="molecule type" value="Genomic_DNA"/>
</dbReference>
<name>A0A7C8P9P1_ORBOL</name>
<comment type="caution">
    <text evidence="4">The sequence shown here is derived from an EMBL/GenBank/DDBJ whole genome shotgun (WGS) entry which is preliminary data.</text>
</comment>
<dbReference type="PROSITE" id="PS50157">
    <property type="entry name" value="ZINC_FINGER_C2H2_2"/>
    <property type="match status" value="1"/>
</dbReference>
<protein>
    <recommendedName>
        <fullName evidence="3">C2H2-type domain-containing protein</fullName>
    </recommendedName>
</protein>
<dbReference type="AlphaFoldDB" id="A0A7C8P9P1"/>
<keyword evidence="1" id="KW-0479">Metal-binding</keyword>